<dbReference type="EMBL" id="JBEPNW010000002">
    <property type="protein sequence ID" value="MET3866106.1"/>
    <property type="molecule type" value="Genomic_DNA"/>
</dbReference>
<evidence type="ECO:0000313" key="2">
    <source>
        <dbReference type="EMBL" id="MET3866106.1"/>
    </source>
</evidence>
<comment type="caution">
    <text evidence="2">The sequence shown here is derived from an EMBL/GenBank/DDBJ whole genome shotgun (WGS) entry which is preliminary data.</text>
</comment>
<organism evidence="2 3">
    <name type="scientific">Methylobacterium radiotolerans</name>
    <dbReference type="NCBI Taxonomy" id="31998"/>
    <lineage>
        <taxon>Bacteria</taxon>
        <taxon>Pseudomonadati</taxon>
        <taxon>Pseudomonadota</taxon>
        <taxon>Alphaproteobacteria</taxon>
        <taxon>Hyphomicrobiales</taxon>
        <taxon>Methylobacteriaceae</taxon>
        <taxon>Methylobacterium</taxon>
    </lineage>
</organism>
<name>A0ABV2NHY6_9HYPH</name>
<protein>
    <submittedName>
        <fullName evidence="2">Uncharacterized protein</fullName>
    </submittedName>
</protein>
<dbReference type="Proteomes" id="UP001549119">
    <property type="component" value="Unassembled WGS sequence"/>
</dbReference>
<sequence>MGAREFTDAGERGRRRDLVRRIGDASFGARTGTWHADFAKAIHEATGREIGRARVAQWLLETDAAKPVPKWVVDSLPAIARAAAADLRTRAATLDAAADDAGAPPGAQGEPGSDGEPPRESGSPAAEAAPEEDFDLDAFVGQVLAAGPVDWSETRGQDLL</sequence>
<proteinExistence type="predicted"/>
<keyword evidence="3" id="KW-1185">Reference proteome</keyword>
<feature type="compositionally biased region" description="Low complexity" evidence="1">
    <location>
        <begin position="95"/>
        <end position="107"/>
    </location>
</feature>
<reference evidence="2 3" key="1">
    <citation type="submission" date="2024-06" db="EMBL/GenBank/DDBJ databases">
        <title>Genomics of switchgrass bacterial isolates.</title>
        <authorList>
            <person name="Shade A."/>
        </authorList>
    </citation>
    <scope>NUCLEOTIDE SEQUENCE [LARGE SCALE GENOMIC DNA]</scope>
    <source>
        <strain evidence="2 3">PvP084</strain>
    </source>
</reference>
<evidence type="ECO:0000313" key="3">
    <source>
        <dbReference type="Proteomes" id="UP001549119"/>
    </source>
</evidence>
<gene>
    <name evidence="2" type="ORF">ABIC20_003415</name>
</gene>
<dbReference type="RefSeq" id="WP_052516919.1">
    <property type="nucleotide sequence ID" value="NZ_JAZBNP010000001.1"/>
</dbReference>
<feature type="region of interest" description="Disordered" evidence="1">
    <location>
        <begin position="95"/>
        <end position="134"/>
    </location>
</feature>
<evidence type="ECO:0000256" key="1">
    <source>
        <dbReference type="SAM" id="MobiDB-lite"/>
    </source>
</evidence>
<accession>A0ABV2NHY6</accession>